<dbReference type="CDD" id="cd04179">
    <property type="entry name" value="DPM_DPG-synthase_like"/>
    <property type="match status" value="1"/>
</dbReference>
<dbReference type="HOGENOM" id="CLU_033536_7_4_7"/>
<dbReference type="PANTHER" id="PTHR48090">
    <property type="entry name" value="UNDECAPRENYL-PHOSPHATE 4-DEOXY-4-FORMAMIDO-L-ARABINOSE TRANSFERASE-RELATED"/>
    <property type="match status" value="1"/>
</dbReference>
<evidence type="ECO:0000313" key="3">
    <source>
        <dbReference type="Proteomes" id="UP000002430"/>
    </source>
</evidence>
<gene>
    <name evidence="2" type="ordered locus">LIA024</name>
</gene>
<dbReference type="Gene3D" id="3.90.550.10">
    <property type="entry name" value="Spore Coat Polysaccharide Biosynthesis Protein SpsA, Chain A"/>
    <property type="match status" value="1"/>
</dbReference>
<dbReference type="OrthoDB" id="9811884at2"/>
<dbReference type="EMBL" id="AM180253">
    <property type="protein sequence ID" value="CAJ53947.1"/>
    <property type="molecule type" value="Genomic_DNA"/>
</dbReference>
<dbReference type="RefSeq" id="WP_011527290.1">
    <property type="nucleotide sequence ID" value="NC_008012.1"/>
</dbReference>
<dbReference type="Pfam" id="PF00535">
    <property type="entry name" value="Glycos_transf_2"/>
    <property type="match status" value="1"/>
</dbReference>
<protein>
    <submittedName>
        <fullName evidence="2">Glycosyltransferase involved in cell wall biogenesis</fullName>
    </submittedName>
</protein>
<evidence type="ECO:0000313" key="2">
    <source>
        <dbReference type="EMBL" id="CAJ53947.1"/>
    </source>
</evidence>
<dbReference type="InterPro" id="IPR029044">
    <property type="entry name" value="Nucleotide-diphossugar_trans"/>
</dbReference>
<keyword evidence="2" id="KW-0614">Plasmid</keyword>
<organism evidence="2 3">
    <name type="scientific">Lawsonia intracellularis (strain PHE/MN1-00)</name>
    <dbReference type="NCBI Taxonomy" id="363253"/>
    <lineage>
        <taxon>Bacteria</taxon>
        <taxon>Pseudomonadati</taxon>
        <taxon>Thermodesulfobacteriota</taxon>
        <taxon>Desulfovibrionia</taxon>
        <taxon>Desulfovibrionales</taxon>
        <taxon>Desulfovibrionaceae</taxon>
        <taxon>Lawsonia</taxon>
    </lineage>
</organism>
<dbReference type="Proteomes" id="UP000002430">
    <property type="component" value="Plasmid 1"/>
</dbReference>
<keyword evidence="3" id="KW-1185">Reference proteome</keyword>
<dbReference type="InterPro" id="IPR050256">
    <property type="entry name" value="Glycosyltransferase_2"/>
</dbReference>
<proteinExistence type="predicted"/>
<dbReference type="InterPro" id="IPR001173">
    <property type="entry name" value="Glyco_trans_2-like"/>
</dbReference>
<reference evidence="2 3" key="1">
    <citation type="submission" date="2005-11" db="EMBL/GenBank/DDBJ databases">
        <title>The complete genome sequence of Lawsonia intracellularis: the causative agent of proliferative enteropathy.</title>
        <authorList>
            <person name="Kaur K."/>
            <person name="Zhang Q."/>
            <person name="Beckler D."/>
            <person name="Munir S."/>
            <person name="Li L."/>
            <person name="Kinsley K."/>
            <person name="Herron L."/>
            <person name="Peterson A."/>
            <person name="May B."/>
            <person name="Singh S."/>
            <person name="Gebhart C."/>
            <person name="Kapur V."/>
        </authorList>
    </citation>
    <scope>NUCLEOTIDE SEQUENCE [LARGE SCALE GENOMIC DNA]</scope>
    <source>
        <strain evidence="2 3">PHE/MN1-00</strain>
        <plasmid evidence="3">pLaw1</plasmid>
    </source>
</reference>
<name>Q1MP10_LAWIP</name>
<feature type="domain" description="Glycosyltransferase 2-like" evidence="1">
    <location>
        <begin position="24"/>
        <end position="179"/>
    </location>
</feature>
<dbReference type="SUPFAM" id="SSF53448">
    <property type="entry name" value="Nucleotide-diphospho-sugar transferases"/>
    <property type="match status" value="1"/>
</dbReference>
<accession>Q1MP10</accession>
<dbReference type="KEGG" id="lip:LIA024"/>
<sequence length="252" mass="28128">MEAIDIQSLSNNIYLYEIIRETLVIIPAYKEEKHIGCIVRKLRKLGFDVLVVNDASPDATAKKAEEAKAIVLSHPFNMGVAVALQTGYKYALLNGYKYIINLDGDGQHNPDDSILLLHTLVTNNADIVIGSRFLNVGDYTMQPFRLIGKNFFSFLIKILTGQKITDPTSGYRALSHHALSLWASEKFADEYPDADMLILSYRNSCKIIEVGVAMYQNTTDQSIHSGVIRPIYYIIRMCIGVVMAFIGGTKIS</sequence>
<dbReference type="PANTHER" id="PTHR48090:SF7">
    <property type="entry name" value="RFBJ PROTEIN"/>
    <property type="match status" value="1"/>
</dbReference>
<evidence type="ECO:0000259" key="1">
    <source>
        <dbReference type="Pfam" id="PF00535"/>
    </source>
</evidence>
<dbReference type="CAZy" id="GT2">
    <property type="family name" value="Glycosyltransferase Family 2"/>
</dbReference>
<dbReference type="AlphaFoldDB" id="Q1MP10"/>
<geneLocation type="plasmid" evidence="3">
    <name>pLaw1</name>
</geneLocation>